<sequence length="243" mass="26718">MLLPLALLAPLLLQGALALVGGEDARPQQFPFQVLTRGYPQDLTRSFGSGVLIHPEWVLTSAESVADFVGLTVTLGVVQRNCSDAWRQDIPALRVHTHPDWPGRARWHNMHLNDVALVQLAKPARLSDRGLRVMNTLQWEVTTTMSFIACYWKRFGDLSQRTGWVHPSHICADTRGKGPCYNDGGAPLMLVSEAGATGTVLGVFSTPTVYAEACQNNHPAVYTRVSSHLDWIRQTSGITFTSS</sequence>
<feature type="chain" id="PRO_5042261916" evidence="3">
    <location>
        <begin position="19"/>
        <end position="243"/>
    </location>
</feature>
<reference evidence="5" key="2">
    <citation type="journal article" date="2023" name="BMC Genomics">
        <title>Pest status, molecular evolution, and epigenetic factors derived from the genome assembly of Frankliniella fusca, a thysanopteran phytovirus vector.</title>
        <authorList>
            <person name="Catto M.A."/>
            <person name="Labadie P.E."/>
            <person name="Jacobson A.L."/>
            <person name="Kennedy G.G."/>
            <person name="Srinivasan R."/>
            <person name="Hunt B.G."/>
        </authorList>
    </citation>
    <scope>NUCLEOTIDE SEQUENCE</scope>
    <source>
        <strain evidence="5">PL_HMW_Pooled</strain>
    </source>
</reference>
<comment type="similarity">
    <text evidence="2">Belongs to the peptidase S1 family. CLIP subfamily.</text>
</comment>
<dbReference type="PROSITE" id="PS50240">
    <property type="entry name" value="TRYPSIN_DOM"/>
    <property type="match status" value="1"/>
</dbReference>
<feature type="domain" description="Peptidase S1" evidence="4">
    <location>
        <begin position="19"/>
        <end position="237"/>
    </location>
</feature>
<proteinExistence type="inferred from homology"/>
<reference evidence="5" key="1">
    <citation type="submission" date="2021-07" db="EMBL/GenBank/DDBJ databases">
        <authorList>
            <person name="Catto M.A."/>
            <person name="Jacobson A."/>
            <person name="Kennedy G."/>
            <person name="Labadie P."/>
            <person name="Hunt B.G."/>
            <person name="Srinivasan R."/>
        </authorList>
    </citation>
    <scope>NUCLEOTIDE SEQUENCE</scope>
    <source>
        <strain evidence="5">PL_HMW_Pooled</strain>
        <tissue evidence="5">Head</tissue>
    </source>
</reference>
<keyword evidence="6" id="KW-1185">Reference proteome</keyword>
<protein>
    <submittedName>
        <fullName evidence="5">Collagenase</fullName>
    </submittedName>
</protein>
<dbReference type="EMBL" id="JAHWGI010000889">
    <property type="protein sequence ID" value="KAK3918190.1"/>
    <property type="molecule type" value="Genomic_DNA"/>
</dbReference>
<gene>
    <name evidence="5" type="ORF">KUF71_007612</name>
</gene>
<evidence type="ECO:0000313" key="5">
    <source>
        <dbReference type="EMBL" id="KAK3918190.1"/>
    </source>
</evidence>
<dbReference type="SMART" id="SM00020">
    <property type="entry name" value="Tryp_SPc"/>
    <property type="match status" value="1"/>
</dbReference>
<dbReference type="PANTHER" id="PTHR24256">
    <property type="entry name" value="TRYPTASE-RELATED"/>
    <property type="match status" value="1"/>
</dbReference>
<dbReference type="InterPro" id="IPR001314">
    <property type="entry name" value="Peptidase_S1A"/>
</dbReference>
<dbReference type="Proteomes" id="UP001219518">
    <property type="component" value="Unassembled WGS sequence"/>
</dbReference>
<keyword evidence="1" id="KW-1015">Disulfide bond</keyword>
<dbReference type="Gene3D" id="2.40.10.10">
    <property type="entry name" value="Trypsin-like serine proteases"/>
    <property type="match status" value="3"/>
</dbReference>
<keyword evidence="3" id="KW-0732">Signal</keyword>
<evidence type="ECO:0000313" key="6">
    <source>
        <dbReference type="Proteomes" id="UP001219518"/>
    </source>
</evidence>
<dbReference type="AlphaFoldDB" id="A0AAE1HBG4"/>
<dbReference type="GO" id="GO:0004252">
    <property type="term" value="F:serine-type endopeptidase activity"/>
    <property type="evidence" value="ECO:0007669"/>
    <property type="project" value="InterPro"/>
</dbReference>
<dbReference type="InterPro" id="IPR009003">
    <property type="entry name" value="Peptidase_S1_PA"/>
</dbReference>
<organism evidence="5 6">
    <name type="scientific">Frankliniella fusca</name>
    <dbReference type="NCBI Taxonomy" id="407009"/>
    <lineage>
        <taxon>Eukaryota</taxon>
        <taxon>Metazoa</taxon>
        <taxon>Ecdysozoa</taxon>
        <taxon>Arthropoda</taxon>
        <taxon>Hexapoda</taxon>
        <taxon>Insecta</taxon>
        <taxon>Pterygota</taxon>
        <taxon>Neoptera</taxon>
        <taxon>Paraneoptera</taxon>
        <taxon>Thysanoptera</taxon>
        <taxon>Terebrantia</taxon>
        <taxon>Thripoidea</taxon>
        <taxon>Thripidae</taxon>
        <taxon>Frankliniella</taxon>
    </lineage>
</organism>
<comment type="caution">
    <text evidence="5">The sequence shown here is derived from an EMBL/GenBank/DDBJ whole genome shotgun (WGS) entry which is preliminary data.</text>
</comment>
<dbReference type="InterPro" id="IPR043504">
    <property type="entry name" value="Peptidase_S1_PA_chymotrypsin"/>
</dbReference>
<dbReference type="InterPro" id="IPR001254">
    <property type="entry name" value="Trypsin_dom"/>
</dbReference>
<evidence type="ECO:0000256" key="2">
    <source>
        <dbReference type="ARBA" id="ARBA00024195"/>
    </source>
</evidence>
<dbReference type="GO" id="GO:0006508">
    <property type="term" value="P:proteolysis"/>
    <property type="evidence" value="ECO:0007669"/>
    <property type="project" value="InterPro"/>
</dbReference>
<dbReference type="SUPFAM" id="SSF50494">
    <property type="entry name" value="Trypsin-like serine proteases"/>
    <property type="match status" value="1"/>
</dbReference>
<evidence type="ECO:0000256" key="3">
    <source>
        <dbReference type="SAM" id="SignalP"/>
    </source>
</evidence>
<accession>A0AAE1HBG4</accession>
<dbReference type="PRINTS" id="PR00722">
    <property type="entry name" value="CHYMOTRYPSIN"/>
</dbReference>
<name>A0AAE1HBG4_9NEOP</name>
<dbReference type="Pfam" id="PF00089">
    <property type="entry name" value="Trypsin"/>
    <property type="match status" value="2"/>
</dbReference>
<dbReference type="InterPro" id="IPR051487">
    <property type="entry name" value="Ser/Thr_Proteases_Immune/Dev"/>
</dbReference>
<evidence type="ECO:0000259" key="4">
    <source>
        <dbReference type="PROSITE" id="PS50240"/>
    </source>
</evidence>
<evidence type="ECO:0000256" key="1">
    <source>
        <dbReference type="ARBA" id="ARBA00023157"/>
    </source>
</evidence>
<feature type="signal peptide" evidence="3">
    <location>
        <begin position="1"/>
        <end position="18"/>
    </location>
</feature>